<accession>A0AAE0XQU3</accession>
<dbReference type="EMBL" id="JAWDGP010007842">
    <property type="protein sequence ID" value="KAK3703193.1"/>
    <property type="molecule type" value="Genomic_DNA"/>
</dbReference>
<dbReference type="AlphaFoldDB" id="A0AAE0XQU3"/>
<evidence type="ECO:0000313" key="2">
    <source>
        <dbReference type="Proteomes" id="UP001283361"/>
    </source>
</evidence>
<protein>
    <submittedName>
        <fullName evidence="1">Uncharacterized protein</fullName>
    </submittedName>
</protein>
<keyword evidence="2" id="KW-1185">Reference proteome</keyword>
<sequence length="1053" mass="119597">MRCSKIGVSSLNSVEGVSLLSADHNIVYLNATEEDYAQDRSLFEEIRKLRDFLCSSAAVGLDPKIKNTLLRYLDSKTKTLTEKNLMDALNLDTDVVANDIGMKMREEMRKTGLEHEIQTLLSIEENSSSLSTGSPQQSNPIEEIFKILSSFKIDVDEDNNTISNAEIMNSVFYAGVDNGFLTKFRDHVMKERRLPSRGRMDATFVFITGDAGTGKTMIQNGLRYLEDVRPVFVGATNIAGREQHKVFSSNQMYVNDHLVYMTTFNHLFRLNPTSWVQCMKIVFGRQTDKNILSATMDSPAKFYETLWPALKDSCRYILCRYKKIKSKMPEFITPQEYAKYRKITAVKLSDLANDPRKLHDATMKHILAAIPRNRIYDYLVKDTIVFDEGGVIPCMWPVMNIAMYYYIHEMFNTGVVKPTIVIVGSCTQSTVINNTCIEGCEKNIKTCDHPVLPINDLSMIDMVANKCLVYQEGVIVRHNKFNRRMTCGDIKRAANIASMCNSLELGEPISDSVMDYIKNNMTVTKEEFFSKNFVRLCSKHKEVEECLKELDRRVSRDNIILSEECMMAAGDVGPDTLYKCTAPAGAMYRSANYVGEEWRKKIIKEPTTFATKMVFGIADRDKNLEEEEDSTSSVSATIDDEEAPIKAMKTTAVSNCGGQLTKFSQWTNRRVFYKHRPYRTSHTVRAQLMSITGSYNEILDDLIELDNLDLHEEYPLFTLELIKAISLSLQYTYTKDAQFIRDLVDQVGETTTTDELQHTLYDLRSILTRLVAERRASNKLKPGNDKDSELLRKDIAHIVSKHEVAVIRIPKNEVVFIEGRLNKFLRSPLAVRFRRTFVFSVRQCTLKCDQSVDDYSTMPQMDFQNRYCRKRPATSQTSMNSSVDIMSEDGLYAAPSCDFEEEEMECSDNSETDQLMALYAEAAADMEIASRETVPDNDHDIMNSSSNKEKGFTVLEMFPFKVDSVGTVAGKQGATIYNEVCGKVTSPISSYDLIVMSTRCISADHQWYYVDNSRDNRNNNSDGHLFTVTPLDQKTSSTIKHLIIKSSQTTGTI</sequence>
<dbReference type="Proteomes" id="UP001283361">
    <property type="component" value="Unassembled WGS sequence"/>
</dbReference>
<proteinExistence type="predicted"/>
<comment type="caution">
    <text evidence="1">The sequence shown here is derived from an EMBL/GenBank/DDBJ whole genome shotgun (WGS) entry which is preliminary data.</text>
</comment>
<organism evidence="1 2">
    <name type="scientific">Elysia crispata</name>
    <name type="common">lettuce slug</name>
    <dbReference type="NCBI Taxonomy" id="231223"/>
    <lineage>
        <taxon>Eukaryota</taxon>
        <taxon>Metazoa</taxon>
        <taxon>Spiralia</taxon>
        <taxon>Lophotrochozoa</taxon>
        <taxon>Mollusca</taxon>
        <taxon>Gastropoda</taxon>
        <taxon>Heterobranchia</taxon>
        <taxon>Euthyneura</taxon>
        <taxon>Panpulmonata</taxon>
        <taxon>Sacoglossa</taxon>
        <taxon>Placobranchoidea</taxon>
        <taxon>Plakobranchidae</taxon>
        <taxon>Elysia</taxon>
    </lineage>
</organism>
<name>A0AAE0XQU3_9GAST</name>
<evidence type="ECO:0000313" key="1">
    <source>
        <dbReference type="EMBL" id="KAK3703193.1"/>
    </source>
</evidence>
<reference evidence="1" key="1">
    <citation type="journal article" date="2023" name="G3 (Bethesda)">
        <title>A reference genome for the long-term kleptoplast-retaining sea slug Elysia crispata morphotype clarki.</title>
        <authorList>
            <person name="Eastman K.E."/>
            <person name="Pendleton A.L."/>
            <person name="Shaikh M.A."/>
            <person name="Suttiyut T."/>
            <person name="Ogas R."/>
            <person name="Tomko P."/>
            <person name="Gavelis G."/>
            <person name="Widhalm J.R."/>
            <person name="Wisecaver J.H."/>
        </authorList>
    </citation>
    <scope>NUCLEOTIDE SEQUENCE</scope>
    <source>
        <strain evidence="1">ECLA1</strain>
    </source>
</reference>
<gene>
    <name evidence="1" type="ORF">RRG08_010321</name>
</gene>